<keyword evidence="7" id="KW-1185">Reference proteome</keyword>
<feature type="domain" description="HTH araC/xylS-type" evidence="5">
    <location>
        <begin position="194"/>
        <end position="292"/>
    </location>
</feature>
<dbReference type="SUPFAM" id="SSF51215">
    <property type="entry name" value="Regulatory protein AraC"/>
    <property type="match status" value="1"/>
</dbReference>
<dbReference type="InterPro" id="IPR050204">
    <property type="entry name" value="AraC_XylS_family_regulators"/>
</dbReference>
<keyword evidence="1" id="KW-0805">Transcription regulation</keyword>
<dbReference type="Gene3D" id="2.60.120.280">
    <property type="entry name" value="Regulatory protein AraC"/>
    <property type="match status" value="1"/>
</dbReference>
<evidence type="ECO:0000256" key="1">
    <source>
        <dbReference type="ARBA" id="ARBA00023015"/>
    </source>
</evidence>
<dbReference type="GO" id="GO:0003700">
    <property type="term" value="F:DNA-binding transcription factor activity"/>
    <property type="evidence" value="ECO:0007669"/>
    <property type="project" value="InterPro"/>
</dbReference>
<reference evidence="6 7" key="1">
    <citation type="submission" date="2019-07" db="EMBL/GenBank/DDBJ databases">
        <title>Description of 53C-WASEF.</title>
        <authorList>
            <person name="Pitt A."/>
            <person name="Hahn M.W."/>
        </authorList>
    </citation>
    <scope>NUCLEOTIDE SEQUENCE [LARGE SCALE GENOMIC DNA]</scope>
    <source>
        <strain evidence="6 7">53C-WASEF</strain>
    </source>
</reference>
<comment type="caution">
    <text evidence="6">The sequence shown here is derived from an EMBL/GenBank/DDBJ whole genome shotgun (WGS) entry which is preliminary data.</text>
</comment>
<evidence type="ECO:0000256" key="2">
    <source>
        <dbReference type="ARBA" id="ARBA00023125"/>
    </source>
</evidence>
<evidence type="ECO:0000256" key="4">
    <source>
        <dbReference type="ARBA" id="ARBA00023163"/>
    </source>
</evidence>
<dbReference type="OrthoDB" id="9816011at2"/>
<dbReference type="PROSITE" id="PS00041">
    <property type="entry name" value="HTH_ARAC_FAMILY_1"/>
    <property type="match status" value="1"/>
</dbReference>
<dbReference type="GO" id="GO:0043565">
    <property type="term" value="F:sequence-specific DNA binding"/>
    <property type="evidence" value="ECO:0007669"/>
    <property type="project" value="InterPro"/>
</dbReference>
<proteinExistence type="predicted"/>
<organism evidence="6 7">
    <name type="scientific">Rariglobus hedericola</name>
    <dbReference type="NCBI Taxonomy" id="2597822"/>
    <lineage>
        <taxon>Bacteria</taxon>
        <taxon>Pseudomonadati</taxon>
        <taxon>Verrucomicrobiota</taxon>
        <taxon>Opitutia</taxon>
        <taxon>Opitutales</taxon>
        <taxon>Opitutaceae</taxon>
        <taxon>Rariglobus</taxon>
    </lineage>
</organism>
<keyword evidence="3" id="KW-0010">Activator</keyword>
<dbReference type="RefSeq" id="WP_144229820.1">
    <property type="nucleotide sequence ID" value="NZ_CBCRVV010000007.1"/>
</dbReference>
<dbReference type="Pfam" id="PF02311">
    <property type="entry name" value="AraC_binding"/>
    <property type="match status" value="1"/>
</dbReference>
<dbReference type="InterPro" id="IPR018060">
    <property type="entry name" value="HTH_AraC"/>
</dbReference>
<gene>
    <name evidence="6" type="ORF">FPL22_08700</name>
</gene>
<evidence type="ECO:0000256" key="3">
    <source>
        <dbReference type="ARBA" id="ARBA00023159"/>
    </source>
</evidence>
<dbReference type="EMBL" id="VMBG01000001">
    <property type="protein sequence ID" value="TSJ79352.1"/>
    <property type="molecule type" value="Genomic_DNA"/>
</dbReference>
<accession>A0A556QRV1</accession>
<evidence type="ECO:0000259" key="5">
    <source>
        <dbReference type="PROSITE" id="PS01124"/>
    </source>
</evidence>
<keyword evidence="4" id="KW-0804">Transcription</keyword>
<dbReference type="InterPro" id="IPR009057">
    <property type="entry name" value="Homeodomain-like_sf"/>
</dbReference>
<keyword evidence="2" id="KW-0238">DNA-binding</keyword>
<dbReference type="SMART" id="SM00342">
    <property type="entry name" value="HTH_ARAC"/>
    <property type="match status" value="1"/>
</dbReference>
<dbReference type="PANTHER" id="PTHR46796">
    <property type="entry name" value="HTH-TYPE TRANSCRIPTIONAL ACTIVATOR RHAS-RELATED"/>
    <property type="match status" value="1"/>
</dbReference>
<evidence type="ECO:0000313" key="6">
    <source>
        <dbReference type="EMBL" id="TSJ79352.1"/>
    </source>
</evidence>
<dbReference type="InterPro" id="IPR037923">
    <property type="entry name" value="HTH-like"/>
</dbReference>
<name>A0A556QRV1_9BACT</name>
<dbReference type="Pfam" id="PF12833">
    <property type="entry name" value="HTH_18"/>
    <property type="match status" value="1"/>
</dbReference>
<evidence type="ECO:0000313" key="7">
    <source>
        <dbReference type="Proteomes" id="UP000315648"/>
    </source>
</evidence>
<dbReference type="SUPFAM" id="SSF46689">
    <property type="entry name" value="Homeodomain-like"/>
    <property type="match status" value="2"/>
</dbReference>
<protein>
    <submittedName>
        <fullName evidence="6">AraC family transcriptional regulator</fullName>
    </submittedName>
</protein>
<dbReference type="AlphaFoldDB" id="A0A556QRV1"/>
<dbReference type="Proteomes" id="UP000315648">
    <property type="component" value="Unassembled WGS sequence"/>
</dbReference>
<dbReference type="Gene3D" id="1.10.10.60">
    <property type="entry name" value="Homeodomain-like"/>
    <property type="match status" value="2"/>
</dbReference>
<dbReference type="InterPro" id="IPR018062">
    <property type="entry name" value="HTH_AraC-typ_CS"/>
</dbReference>
<dbReference type="InterPro" id="IPR003313">
    <property type="entry name" value="AraC-bd"/>
</dbReference>
<dbReference type="PROSITE" id="PS01124">
    <property type="entry name" value="HTH_ARAC_FAMILY_2"/>
    <property type="match status" value="1"/>
</dbReference>
<sequence length="298" mass="33359">MSHPETHFSRYLPRPREADIWGVAVTGGGRLKSPPSAPYPPAGHPADHAFSWDHGRVLGAWQWVAITAGRGWFESARQPLTSVSKGDLLLLFPDEWHRYRPDPETGWTELWLELQGPALERLQSAGILSPDQPVQSFTGTSAESLLTRLHARLRENESGFDPELTGWAWQLLTQLDTVRRQVNAPESDIARAIRRAEVLLAERLENPPAMPALARELGVAYSYFRREFAKQTGLAPHAYLLRLRLEKARRLLGNGTAPLKDIAAQLGFSSPYHLSAAFKQAFGTSPAHWRRRPVKTSS</sequence>